<evidence type="ECO:0000313" key="2">
    <source>
        <dbReference type="EMBL" id="THU95805.1"/>
    </source>
</evidence>
<feature type="compositionally biased region" description="Basic and acidic residues" evidence="1">
    <location>
        <begin position="47"/>
        <end position="56"/>
    </location>
</feature>
<sequence>MPPTRQAFSMKRFQLKKLPEFPRTFLSRRKVKITLPVDIQYRRRRNSPNDDTHHNTDQPFPQPTQNGFESHGYDTDADNHASPLHRRSGNSKGGDSDTGQYGQKTENAYDKNSADNSRSNSASEETSRSYHNTNSYIEKDNRNINGHNIENHGTYNENRGDWKTVVVTGGLMHSAFLAAQLRGSYIQQCQLQFPTNAITIIYPQYSFDQLPSLALSPIVLPMVLINLLSLVRHSVSTVLIG</sequence>
<evidence type="ECO:0000256" key="1">
    <source>
        <dbReference type="SAM" id="MobiDB-lite"/>
    </source>
</evidence>
<organism evidence="2 3">
    <name type="scientific">Dendrothele bispora (strain CBS 962.96)</name>
    <dbReference type="NCBI Taxonomy" id="1314807"/>
    <lineage>
        <taxon>Eukaryota</taxon>
        <taxon>Fungi</taxon>
        <taxon>Dikarya</taxon>
        <taxon>Basidiomycota</taxon>
        <taxon>Agaricomycotina</taxon>
        <taxon>Agaricomycetes</taxon>
        <taxon>Agaricomycetidae</taxon>
        <taxon>Agaricales</taxon>
        <taxon>Agaricales incertae sedis</taxon>
        <taxon>Dendrothele</taxon>
    </lineage>
</organism>
<reference evidence="2 3" key="1">
    <citation type="journal article" date="2019" name="Nat. Ecol. Evol.">
        <title>Megaphylogeny resolves global patterns of mushroom evolution.</title>
        <authorList>
            <person name="Varga T."/>
            <person name="Krizsan K."/>
            <person name="Foldi C."/>
            <person name="Dima B."/>
            <person name="Sanchez-Garcia M."/>
            <person name="Sanchez-Ramirez S."/>
            <person name="Szollosi G.J."/>
            <person name="Szarkandi J.G."/>
            <person name="Papp V."/>
            <person name="Albert L."/>
            <person name="Andreopoulos W."/>
            <person name="Angelini C."/>
            <person name="Antonin V."/>
            <person name="Barry K.W."/>
            <person name="Bougher N.L."/>
            <person name="Buchanan P."/>
            <person name="Buyck B."/>
            <person name="Bense V."/>
            <person name="Catcheside P."/>
            <person name="Chovatia M."/>
            <person name="Cooper J."/>
            <person name="Damon W."/>
            <person name="Desjardin D."/>
            <person name="Finy P."/>
            <person name="Geml J."/>
            <person name="Haridas S."/>
            <person name="Hughes K."/>
            <person name="Justo A."/>
            <person name="Karasinski D."/>
            <person name="Kautmanova I."/>
            <person name="Kiss B."/>
            <person name="Kocsube S."/>
            <person name="Kotiranta H."/>
            <person name="LaButti K.M."/>
            <person name="Lechner B.E."/>
            <person name="Liimatainen K."/>
            <person name="Lipzen A."/>
            <person name="Lukacs Z."/>
            <person name="Mihaltcheva S."/>
            <person name="Morgado L.N."/>
            <person name="Niskanen T."/>
            <person name="Noordeloos M.E."/>
            <person name="Ohm R.A."/>
            <person name="Ortiz-Santana B."/>
            <person name="Ovrebo C."/>
            <person name="Racz N."/>
            <person name="Riley R."/>
            <person name="Savchenko A."/>
            <person name="Shiryaev A."/>
            <person name="Soop K."/>
            <person name="Spirin V."/>
            <person name="Szebenyi C."/>
            <person name="Tomsovsky M."/>
            <person name="Tulloss R.E."/>
            <person name="Uehling J."/>
            <person name="Grigoriev I.V."/>
            <person name="Vagvolgyi C."/>
            <person name="Papp T."/>
            <person name="Martin F.M."/>
            <person name="Miettinen O."/>
            <person name="Hibbett D.S."/>
            <person name="Nagy L.G."/>
        </authorList>
    </citation>
    <scope>NUCLEOTIDE SEQUENCE [LARGE SCALE GENOMIC DNA]</scope>
    <source>
        <strain evidence="2 3">CBS 962.96</strain>
    </source>
</reference>
<evidence type="ECO:0000313" key="3">
    <source>
        <dbReference type="Proteomes" id="UP000297245"/>
    </source>
</evidence>
<feature type="compositionally biased region" description="Polar residues" evidence="1">
    <location>
        <begin position="97"/>
        <end position="106"/>
    </location>
</feature>
<feature type="region of interest" description="Disordered" evidence="1">
    <location>
        <begin position="39"/>
        <end position="155"/>
    </location>
</feature>
<proteinExistence type="predicted"/>
<dbReference type="Proteomes" id="UP000297245">
    <property type="component" value="Unassembled WGS sequence"/>
</dbReference>
<dbReference type="AlphaFoldDB" id="A0A4V6T5E9"/>
<accession>A0A4V6T5E9</accession>
<name>A0A4V6T5E9_DENBC</name>
<protein>
    <submittedName>
        <fullName evidence="2">Uncharacterized protein</fullName>
    </submittedName>
</protein>
<dbReference type="EMBL" id="ML179191">
    <property type="protein sequence ID" value="THU95805.1"/>
    <property type="molecule type" value="Genomic_DNA"/>
</dbReference>
<feature type="compositionally biased region" description="Polar residues" evidence="1">
    <location>
        <begin position="57"/>
        <end position="68"/>
    </location>
</feature>
<keyword evidence="3" id="KW-1185">Reference proteome</keyword>
<feature type="compositionally biased region" description="Polar residues" evidence="1">
    <location>
        <begin position="143"/>
        <end position="155"/>
    </location>
</feature>
<feature type="compositionally biased region" description="Low complexity" evidence="1">
    <location>
        <begin position="114"/>
        <end position="123"/>
    </location>
</feature>
<gene>
    <name evidence="2" type="ORF">K435DRAFT_859155</name>
</gene>